<evidence type="ECO:0000256" key="3">
    <source>
        <dbReference type="ARBA" id="ARBA00022692"/>
    </source>
</evidence>
<keyword evidence="7" id="KW-1185">Reference proteome</keyword>
<evidence type="ECO:0000313" key="7">
    <source>
        <dbReference type="Proteomes" id="UP000789901"/>
    </source>
</evidence>
<dbReference type="Proteomes" id="UP000789901">
    <property type="component" value="Unassembled WGS sequence"/>
</dbReference>
<evidence type="ECO:0000256" key="2">
    <source>
        <dbReference type="ARBA" id="ARBA00007262"/>
    </source>
</evidence>
<protein>
    <submittedName>
        <fullName evidence="6">24630_t:CDS:1</fullName>
    </submittedName>
</protein>
<evidence type="ECO:0000256" key="5">
    <source>
        <dbReference type="ARBA" id="ARBA00023136"/>
    </source>
</evidence>
<comment type="subcellular location">
    <subcellularLocation>
        <location evidence="1">Membrane</location>
        <topology evidence="1">Multi-pass membrane protein</topology>
    </subcellularLocation>
</comment>
<dbReference type="Gene3D" id="1.20.5.1230">
    <property type="entry name" value="Apolipoprotein A-I"/>
    <property type="match status" value="1"/>
</dbReference>
<comment type="caution">
    <text evidence="6">The sequence shown here is derived from an EMBL/GenBank/DDBJ whole genome shotgun (WGS) entry which is preliminary data.</text>
</comment>
<accession>A0ABN7VDF1</accession>
<gene>
    <name evidence="6" type="ORF">GMARGA_LOCUS17399</name>
</gene>
<dbReference type="EMBL" id="CAJVQB010013168">
    <property type="protein sequence ID" value="CAG8760346.1"/>
    <property type="molecule type" value="Genomic_DNA"/>
</dbReference>
<reference evidence="6 7" key="1">
    <citation type="submission" date="2021-06" db="EMBL/GenBank/DDBJ databases">
        <authorList>
            <person name="Kallberg Y."/>
            <person name="Tangrot J."/>
            <person name="Rosling A."/>
        </authorList>
    </citation>
    <scope>NUCLEOTIDE SEQUENCE [LARGE SCALE GENOMIC DNA]</scope>
    <source>
        <strain evidence="6 7">120-4 pot B 10/14</strain>
    </source>
</reference>
<organism evidence="6 7">
    <name type="scientific">Gigaspora margarita</name>
    <dbReference type="NCBI Taxonomy" id="4874"/>
    <lineage>
        <taxon>Eukaryota</taxon>
        <taxon>Fungi</taxon>
        <taxon>Fungi incertae sedis</taxon>
        <taxon>Mucoromycota</taxon>
        <taxon>Glomeromycotina</taxon>
        <taxon>Glomeromycetes</taxon>
        <taxon>Diversisporales</taxon>
        <taxon>Gigasporaceae</taxon>
        <taxon>Gigaspora</taxon>
    </lineage>
</organism>
<dbReference type="InterPro" id="IPR038213">
    <property type="entry name" value="IFI6/IFI27-like_sf"/>
</dbReference>
<dbReference type="InterPro" id="IPR009311">
    <property type="entry name" value="IFI6/IFI27-like"/>
</dbReference>
<evidence type="ECO:0000256" key="4">
    <source>
        <dbReference type="ARBA" id="ARBA00022989"/>
    </source>
</evidence>
<evidence type="ECO:0000313" key="6">
    <source>
        <dbReference type="EMBL" id="CAG8760346.1"/>
    </source>
</evidence>
<proteinExistence type="inferred from homology"/>
<keyword evidence="4" id="KW-1133">Transmembrane helix</keyword>
<keyword evidence="5" id="KW-0472">Membrane</keyword>
<name>A0ABN7VDF1_GIGMA</name>
<dbReference type="Gene3D" id="6.10.110.10">
    <property type="match status" value="1"/>
</dbReference>
<keyword evidence="3" id="KW-0812">Transmembrane</keyword>
<evidence type="ECO:0000256" key="1">
    <source>
        <dbReference type="ARBA" id="ARBA00004141"/>
    </source>
</evidence>
<dbReference type="Pfam" id="PF06140">
    <property type="entry name" value="Ifi-6-16"/>
    <property type="match status" value="1"/>
</dbReference>
<comment type="similarity">
    <text evidence="2">Belongs to the IFI6/IFI27 family.</text>
</comment>
<sequence length="272" mass="30272">MVRFPYIELDETEIIAEIQNSANKVKQHIVDNPEVQNFTNKVKQHIIDNPEVQNFANKVRQHIDDNKPALEKIVNEVQDSANKMKQRIVDNPKVQNFANKVRQHIDDNKPALEKIVAEVQGSATKVKQHVVDNQPALDKLIAKVQNSANKARQHIIDKQPALKKIFIEPSLNKVVASLTIGYLFGRPITYGLLYLIGFRPRGILKSSPAAWAMSFHRDATPRGGIVANFQSIGAVGLRFAGSFLSLTTLSGSAIAFCTISAIEAINILCNKY</sequence>